<protein>
    <recommendedName>
        <fullName evidence="3">Tick transposon</fullName>
    </recommendedName>
</protein>
<proteinExistence type="predicted"/>
<dbReference type="GO" id="GO:0003676">
    <property type="term" value="F:nucleic acid binding"/>
    <property type="evidence" value="ECO:0007669"/>
    <property type="project" value="InterPro"/>
</dbReference>
<dbReference type="SUPFAM" id="SSF53098">
    <property type="entry name" value="Ribonuclease H-like"/>
    <property type="match status" value="1"/>
</dbReference>
<evidence type="ECO:0008006" key="3">
    <source>
        <dbReference type="Google" id="ProtNLM"/>
    </source>
</evidence>
<organism evidence="1 2">
    <name type="scientific">Rhipicephalus sanguineus</name>
    <name type="common">Brown dog tick</name>
    <name type="synonym">Ixodes sanguineus</name>
    <dbReference type="NCBI Taxonomy" id="34632"/>
    <lineage>
        <taxon>Eukaryota</taxon>
        <taxon>Metazoa</taxon>
        <taxon>Ecdysozoa</taxon>
        <taxon>Arthropoda</taxon>
        <taxon>Chelicerata</taxon>
        <taxon>Arachnida</taxon>
        <taxon>Acari</taxon>
        <taxon>Parasitiformes</taxon>
        <taxon>Ixodida</taxon>
        <taxon>Ixodoidea</taxon>
        <taxon>Ixodidae</taxon>
        <taxon>Rhipicephalinae</taxon>
        <taxon>Rhipicephalus</taxon>
        <taxon>Rhipicephalus</taxon>
    </lineage>
</organism>
<dbReference type="EMBL" id="JABSTV010001252">
    <property type="protein sequence ID" value="KAH7947593.1"/>
    <property type="molecule type" value="Genomic_DNA"/>
</dbReference>
<evidence type="ECO:0000313" key="1">
    <source>
        <dbReference type="EMBL" id="KAH7947593.1"/>
    </source>
</evidence>
<dbReference type="Proteomes" id="UP000821837">
    <property type="component" value="Chromosome 6"/>
</dbReference>
<dbReference type="InterPro" id="IPR036397">
    <property type="entry name" value="RNaseH_sf"/>
</dbReference>
<dbReference type="AlphaFoldDB" id="A0A9D4SU27"/>
<reference evidence="1" key="1">
    <citation type="journal article" date="2020" name="Cell">
        <title>Large-Scale Comparative Analyses of Tick Genomes Elucidate Their Genetic Diversity and Vector Capacities.</title>
        <authorList>
            <consortium name="Tick Genome and Microbiome Consortium (TIGMIC)"/>
            <person name="Jia N."/>
            <person name="Wang J."/>
            <person name="Shi W."/>
            <person name="Du L."/>
            <person name="Sun Y."/>
            <person name="Zhan W."/>
            <person name="Jiang J.F."/>
            <person name="Wang Q."/>
            <person name="Zhang B."/>
            <person name="Ji P."/>
            <person name="Bell-Sakyi L."/>
            <person name="Cui X.M."/>
            <person name="Yuan T.T."/>
            <person name="Jiang B.G."/>
            <person name="Yang W.F."/>
            <person name="Lam T.T."/>
            <person name="Chang Q.C."/>
            <person name="Ding S.J."/>
            <person name="Wang X.J."/>
            <person name="Zhu J.G."/>
            <person name="Ruan X.D."/>
            <person name="Zhao L."/>
            <person name="Wei J.T."/>
            <person name="Ye R.Z."/>
            <person name="Que T.C."/>
            <person name="Du C.H."/>
            <person name="Zhou Y.H."/>
            <person name="Cheng J.X."/>
            <person name="Dai P.F."/>
            <person name="Guo W.B."/>
            <person name="Han X.H."/>
            <person name="Huang E.J."/>
            <person name="Li L.F."/>
            <person name="Wei W."/>
            <person name="Gao Y.C."/>
            <person name="Liu J.Z."/>
            <person name="Shao H.Z."/>
            <person name="Wang X."/>
            <person name="Wang C.C."/>
            <person name="Yang T.C."/>
            <person name="Huo Q.B."/>
            <person name="Li W."/>
            <person name="Chen H.Y."/>
            <person name="Chen S.E."/>
            <person name="Zhou L.G."/>
            <person name="Ni X.B."/>
            <person name="Tian J.H."/>
            <person name="Sheng Y."/>
            <person name="Liu T."/>
            <person name="Pan Y.S."/>
            <person name="Xia L.Y."/>
            <person name="Li J."/>
            <person name="Zhao F."/>
            <person name="Cao W.C."/>
        </authorList>
    </citation>
    <scope>NUCLEOTIDE SEQUENCE</scope>
    <source>
        <strain evidence="1">Rsan-2018</strain>
    </source>
</reference>
<evidence type="ECO:0000313" key="2">
    <source>
        <dbReference type="Proteomes" id="UP000821837"/>
    </source>
</evidence>
<comment type="caution">
    <text evidence="1">The sequence shown here is derived from an EMBL/GenBank/DDBJ whole genome shotgun (WGS) entry which is preliminary data.</text>
</comment>
<reference evidence="1" key="2">
    <citation type="submission" date="2021-09" db="EMBL/GenBank/DDBJ databases">
        <authorList>
            <person name="Jia N."/>
            <person name="Wang J."/>
            <person name="Shi W."/>
            <person name="Du L."/>
            <person name="Sun Y."/>
            <person name="Zhan W."/>
            <person name="Jiang J."/>
            <person name="Wang Q."/>
            <person name="Zhang B."/>
            <person name="Ji P."/>
            <person name="Sakyi L.B."/>
            <person name="Cui X."/>
            <person name="Yuan T."/>
            <person name="Jiang B."/>
            <person name="Yang W."/>
            <person name="Lam T.T.-Y."/>
            <person name="Chang Q."/>
            <person name="Ding S."/>
            <person name="Wang X."/>
            <person name="Zhu J."/>
            <person name="Ruan X."/>
            <person name="Zhao L."/>
            <person name="Wei J."/>
            <person name="Que T."/>
            <person name="Du C."/>
            <person name="Cheng J."/>
            <person name="Dai P."/>
            <person name="Han X."/>
            <person name="Huang E."/>
            <person name="Gao Y."/>
            <person name="Liu J."/>
            <person name="Shao H."/>
            <person name="Ye R."/>
            <person name="Li L."/>
            <person name="Wei W."/>
            <person name="Wang X."/>
            <person name="Wang C."/>
            <person name="Huo Q."/>
            <person name="Li W."/>
            <person name="Guo W."/>
            <person name="Chen H."/>
            <person name="Chen S."/>
            <person name="Zhou L."/>
            <person name="Zhou L."/>
            <person name="Ni X."/>
            <person name="Tian J."/>
            <person name="Zhou Y."/>
            <person name="Sheng Y."/>
            <person name="Liu T."/>
            <person name="Pan Y."/>
            <person name="Xia L."/>
            <person name="Li J."/>
            <person name="Zhao F."/>
            <person name="Cao W."/>
        </authorList>
    </citation>
    <scope>NUCLEOTIDE SEQUENCE</scope>
    <source>
        <strain evidence="1">Rsan-2018</strain>
        <tissue evidence="1">Larvae</tissue>
    </source>
</reference>
<keyword evidence="2" id="KW-1185">Reference proteome</keyword>
<sequence length="158" mass="17384">MARARSLHKRYASSTPVAYVDAAEYSHRPAFAVAVSDNAHKLLCCATFDRVAQPIEAEEAAIALAIAHTQAEYIFSDSKTAIRNFAMRRIHAPAYRILQFVPPPKRIITILWVPAHCGHPGNTAAMSKPELSSTGQWTPINRCPRLSKSFGADSKRAL</sequence>
<accession>A0A9D4SU27</accession>
<dbReference type="InterPro" id="IPR012337">
    <property type="entry name" value="RNaseH-like_sf"/>
</dbReference>
<name>A0A9D4SU27_RHISA</name>
<dbReference type="Gene3D" id="3.30.420.10">
    <property type="entry name" value="Ribonuclease H-like superfamily/Ribonuclease H"/>
    <property type="match status" value="1"/>
</dbReference>
<gene>
    <name evidence="1" type="ORF">HPB52_013945</name>
</gene>